<dbReference type="Gene3D" id="3.30.460.30">
    <property type="entry name" value="Glutamyl-tRNA reductase, N-terminal domain"/>
    <property type="match status" value="1"/>
</dbReference>
<feature type="domain" description="Glutamyl-tRNA reductase N-terminal" evidence="1">
    <location>
        <begin position="6"/>
        <end position="57"/>
    </location>
</feature>
<comment type="caution">
    <text evidence="2">The sequence shown here is derived from an EMBL/GenBank/DDBJ whole genome shotgun (WGS) entry which is preliminary data.</text>
</comment>
<dbReference type="AlphaFoldDB" id="A0A9E1BBG9"/>
<dbReference type="GO" id="GO:0008883">
    <property type="term" value="F:glutamyl-tRNA reductase activity"/>
    <property type="evidence" value="ECO:0007669"/>
    <property type="project" value="InterPro"/>
</dbReference>
<accession>A0A9E1BBG9</accession>
<dbReference type="GO" id="GO:0050661">
    <property type="term" value="F:NADP binding"/>
    <property type="evidence" value="ECO:0007669"/>
    <property type="project" value="InterPro"/>
</dbReference>
<name>A0A9E1BBG9_9BACT</name>
<dbReference type="EMBL" id="JAHAKR010000431">
    <property type="protein sequence ID" value="MBS5830775.1"/>
    <property type="molecule type" value="Genomic_DNA"/>
</dbReference>
<dbReference type="Pfam" id="PF05201">
    <property type="entry name" value="GlutR_N"/>
    <property type="match status" value="1"/>
</dbReference>
<dbReference type="InterPro" id="IPR015895">
    <property type="entry name" value="4pyrrol_synth_GluRdtase_N"/>
</dbReference>
<protein>
    <submittedName>
        <fullName evidence="2">Glutamyl-tRNA reductase</fullName>
    </submittedName>
</protein>
<evidence type="ECO:0000313" key="3">
    <source>
        <dbReference type="Proteomes" id="UP000824019"/>
    </source>
</evidence>
<dbReference type="SUPFAM" id="SSF69742">
    <property type="entry name" value="Glutamyl tRNA-reductase catalytic, N-terminal domain"/>
    <property type="match status" value="1"/>
</dbReference>
<dbReference type="InterPro" id="IPR036343">
    <property type="entry name" value="GluRdtase_N_sf"/>
</dbReference>
<proteinExistence type="predicted"/>
<dbReference type="GO" id="GO:0033014">
    <property type="term" value="P:tetrapyrrole biosynthetic process"/>
    <property type="evidence" value="ECO:0007669"/>
    <property type="project" value="InterPro"/>
</dbReference>
<feature type="non-terminal residue" evidence="2">
    <location>
        <position position="58"/>
    </location>
</feature>
<evidence type="ECO:0000259" key="1">
    <source>
        <dbReference type="Pfam" id="PF05201"/>
    </source>
</evidence>
<dbReference type="Proteomes" id="UP000824019">
    <property type="component" value="Unassembled WGS sequence"/>
</dbReference>
<reference evidence="2" key="1">
    <citation type="submission" date="2021-02" db="EMBL/GenBank/DDBJ databases">
        <title>Infant gut strain persistence is associated with maternal origin, phylogeny, and functional potential including surface adhesion and iron acquisition.</title>
        <authorList>
            <person name="Lou Y.C."/>
        </authorList>
    </citation>
    <scope>NUCLEOTIDE SEQUENCE</scope>
    <source>
        <strain evidence="2">L3_101_000G1_dasL3_101_000G1_concoct_7_sub</strain>
    </source>
</reference>
<gene>
    <name evidence="2" type="ORF">KIC69_08100</name>
</gene>
<organism evidence="2 3">
    <name type="scientific">Campylobacter concisus</name>
    <dbReference type="NCBI Taxonomy" id="199"/>
    <lineage>
        <taxon>Bacteria</taxon>
        <taxon>Pseudomonadati</taxon>
        <taxon>Campylobacterota</taxon>
        <taxon>Epsilonproteobacteria</taxon>
        <taxon>Campylobacterales</taxon>
        <taxon>Campylobacteraceae</taxon>
        <taxon>Campylobacter</taxon>
    </lineage>
</organism>
<sequence>MHYLDISFTYKNTDISVREKLAFDSDDKKEQILKLINSNKNIKESMVLNTCNRVEIIA</sequence>
<evidence type="ECO:0000313" key="2">
    <source>
        <dbReference type="EMBL" id="MBS5830775.1"/>
    </source>
</evidence>